<name>A0A5Q3QB78_9PSEU</name>
<protein>
    <submittedName>
        <fullName evidence="4">PPOX class F420-dependent oxidoreductase</fullName>
    </submittedName>
</protein>
<dbReference type="Pfam" id="PF01243">
    <property type="entry name" value="PNPOx_N"/>
    <property type="match status" value="1"/>
</dbReference>
<dbReference type="InterPro" id="IPR011576">
    <property type="entry name" value="Pyridox_Oxase_N"/>
</dbReference>
<keyword evidence="5" id="KW-1185">Reference proteome</keyword>
<dbReference type="GO" id="GO:0070967">
    <property type="term" value="F:coenzyme F420 binding"/>
    <property type="evidence" value="ECO:0007669"/>
    <property type="project" value="TreeGrafter"/>
</dbReference>
<sequence length="131" mass="15119">MADREMPAYVLDMLARPNPAVIATVSGTGAPVTVATWYLWEQGRVLVNMDAGRRRLEHIRRDRRVSLTVLHGSDWHAHVSLRGRVVELVDDPELVDIDRLAHHYTGDRYPVRDRARVSGWVEVDNWHEWGF</sequence>
<evidence type="ECO:0000313" key="5">
    <source>
        <dbReference type="Proteomes" id="UP000371041"/>
    </source>
</evidence>
<dbReference type="SUPFAM" id="SSF50475">
    <property type="entry name" value="FMN-binding split barrel"/>
    <property type="match status" value="1"/>
</dbReference>
<dbReference type="InterPro" id="IPR012349">
    <property type="entry name" value="Split_barrel_FMN-bd"/>
</dbReference>
<dbReference type="Proteomes" id="UP000371041">
    <property type="component" value="Chromosome"/>
</dbReference>
<evidence type="ECO:0000256" key="1">
    <source>
        <dbReference type="ARBA" id="ARBA00023002"/>
    </source>
</evidence>
<evidence type="ECO:0000313" key="4">
    <source>
        <dbReference type="EMBL" id="QGK70626.1"/>
    </source>
</evidence>
<feature type="domain" description="Pyridoxamine 5'-phosphate oxidase N-terminal" evidence="3">
    <location>
        <begin position="10"/>
        <end position="129"/>
    </location>
</feature>
<accession>A0A5Q3QB78</accession>
<keyword evidence="2" id="KW-0472">Membrane</keyword>
<dbReference type="KEGG" id="sace:GIY23_14885"/>
<dbReference type="RefSeq" id="WP_154077208.1">
    <property type="nucleotide sequence ID" value="NZ_CP045929.1"/>
</dbReference>
<gene>
    <name evidence="4" type="ORF">GIY23_14885</name>
</gene>
<evidence type="ECO:0000259" key="3">
    <source>
        <dbReference type="Pfam" id="PF01243"/>
    </source>
</evidence>
<keyword evidence="2" id="KW-0812">Transmembrane</keyword>
<proteinExistence type="predicted"/>
<dbReference type="GO" id="GO:0005829">
    <property type="term" value="C:cytosol"/>
    <property type="evidence" value="ECO:0007669"/>
    <property type="project" value="TreeGrafter"/>
</dbReference>
<feature type="transmembrane region" description="Helical" evidence="2">
    <location>
        <begin position="20"/>
        <end position="40"/>
    </location>
</feature>
<dbReference type="GO" id="GO:0016627">
    <property type="term" value="F:oxidoreductase activity, acting on the CH-CH group of donors"/>
    <property type="evidence" value="ECO:0007669"/>
    <property type="project" value="TreeGrafter"/>
</dbReference>
<dbReference type="Gene3D" id="2.30.110.10">
    <property type="entry name" value="Electron Transport, Fmn-binding Protein, Chain A"/>
    <property type="match status" value="1"/>
</dbReference>
<dbReference type="PANTHER" id="PTHR35176:SF6">
    <property type="entry name" value="HEME OXYGENASE HI_0854-RELATED"/>
    <property type="match status" value="1"/>
</dbReference>
<dbReference type="InterPro" id="IPR052019">
    <property type="entry name" value="F420H2_bilvrd_red/Heme_oxyg"/>
</dbReference>
<keyword evidence="2" id="KW-1133">Transmembrane helix</keyword>
<dbReference type="AlphaFoldDB" id="A0A5Q3QB78"/>
<keyword evidence="1" id="KW-0560">Oxidoreductase</keyword>
<organism evidence="4 5">
    <name type="scientific">Allosaccharopolyspora coralli</name>
    <dbReference type="NCBI Taxonomy" id="2665642"/>
    <lineage>
        <taxon>Bacteria</taxon>
        <taxon>Bacillati</taxon>
        <taxon>Actinomycetota</taxon>
        <taxon>Actinomycetes</taxon>
        <taxon>Pseudonocardiales</taxon>
        <taxon>Pseudonocardiaceae</taxon>
        <taxon>Allosaccharopolyspora</taxon>
    </lineage>
</organism>
<reference evidence="5" key="1">
    <citation type="submission" date="2019-11" db="EMBL/GenBank/DDBJ databases">
        <title>The complete genome sequence of Saccharopolyspora sp. E2A.</title>
        <authorList>
            <person name="Zhang G."/>
        </authorList>
    </citation>
    <scope>NUCLEOTIDE SEQUENCE [LARGE SCALE GENOMIC DNA]</scope>
    <source>
        <strain evidence="5">E2A</strain>
    </source>
</reference>
<dbReference type="EMBL" id="CP045929">
    <property type="protein sequence ID" value="QGK70626.1"/>
    <property type="molecule type" value="Genomic_DNA"/>
</dbReference>
<evidence type="ECO:0000256" key="2">
    <source>
        <dbReference type="SAM" id="Phobius"/>
    </source>
</evidence>
<dbReference type="PANTHER" id="PTHR35176">
    <property type="entry name" value="HEME OXYGENASE HI_0854-RELATED"/>
    <property type="match status" value="1"/>
</dbReference>